<dbReference type="Gene3D" id="1.10.540.10">
    <property type="entry name" value="Acyl-CoA dehydrogenase/oxidase, N-terminal domain"/>
    <property type="match status" value="1"/>
</dbReference>
<evidence type="ECO:0000259" key="15">
    <source>
        <dbReference type="Pfam" id="PF02771"/>
    </source>
</evidence>
<dbReference type="AlphaFoldDB" id="A0A4R6UY48"/>
<dbReference type="GO" id="GO:0033539">
    <property type="term" value="P:fatty acid beta-oxidation using acyl-CoA dehydrogenase"/>
    <property type="evidence" value="ECO:0007669"/>
    <property type="project" value="InterPro"/>
</dbReference>
<keyword evidence="10" id="KW-0560">Oxidoreductase</keyword>
<dbReference type="InterPro" id="IPR036250">
    <property type="entry name" value="AcylCo_DH-like_C"/>
</dbReference>
<accession>A0A4R6UY48</accession>
<evidence type="ECO:0000256" key="9">
    <source>
        <dbReference type="ARBA" id="ARBA00022832"/>
    </source>
</evidence>
<feature type="domain" description="Acyl-CoA dehydrogenase C-terminal bacterial-type" evidence="16">
    <location>
        <begin position="515"/>
        <end position="797"/>
    </location>
</feature>
<comment type="cofactor">
    <cofactor evidence="1">
        <name>FAD</name>
        <dbReference type="ChEBI" id="CHEBI:57692"/>
    </cofactor>
</comment>
<evidence type="ECO:0000259" key="14">
    <source>
        <dbReference type="Pfam" id="PF00441"/>
    </source>
</evidence>
<dbReference type="EMBL" id="SNYM01000001">
    <property type="protein sequence ID" value="TDQ51226.1"/>
    <property type="molecule type" value="Genomic_DNA"/>
</dbReference>
<comment type="pathway">
    <text evidence="2">Lipid metabolism; fatty acid beta-oxidation.</text>
</comment>
<dbReference type="Gene3D" id="1.20.140.10">
    <property type="entry name" value="Butyryl-CoA Dehydrogenase, subunit A, domain 3"/>
    <property type="match status" value="1"/>
</dbReference>
<dbReference type="UniPathway" id="UPA00659"/>
<reference evidence="17 18" key="1">
    <citation type="submission" date="2019-03" db="EMBL/GenBank/DDBJ databases">
        <title>Genomic Encyclopedia of Type Strains, Phase IV (KMG-IV): sequencing the most valuable type-strain genomes for metagenomic binning, comparative biology and taxonomic classification.</title>
        <authorList>
            <person name="Goeker M."/>
        </authorList>
    </citation>
    <scope>NUCLEOTIDE SEQUENCE [LARGE SCALE GENOMIC DNA]</scope>
    <source>
        <strain evidence="17 18">DSM 103792</strain>
    </source>
</reference>
<dbReference type="Pfam" id="PF00441">
    <property type="entry name" value="Acyl-CoA_dh_1"/>
    <property type="match status" value="1"/>
</dbReference>
<keyword evidence="18" id="KW-1185">Reference proteome</keyword>
<evidence type="ECO:0000256" key="3">
    <source>
        <dbReference type="ARBA" id="ARBA00009347"/>
    </source>
</evidence>
<dbReference type="PANTHER" id="PTHR48083:SF18">
    <property type="entry name" value="ACYL-COENZYME A DEHYDROGENASE"/>
    <property type="match status" value="1"/>
</dbReference>
<evidence type="ECO:0000256" key="4">
    <source>
        <dbReference type="ARBA" id="ARBA00012033"/>
    </source>
</evidence>
<dbReference type="EC" id="1.3.8.8" evidence="5"/>
<dbReference type="InterPro" id="IPR050741">
    <property type="entry name" value="Acyl-CoA_dehydrogenase"/>
</dbReference>
<dbReference type="EC" id="1.3.8.7" evidence="4"/>
<dbReference type="RefSeq" id="WP_133587076.1">
    <property type="nucleotide sequence ID" value="NZ_CP037953.1"/>
</dbReference>
<gene>
    <name evidence="17" type="ORF">EV696_101199</name>
</gene>
<comment type="catalytic activity">
    <reaction evidence="13">
        <text>a long-chain 2,3-saturated fatty acyl-CoA + oxidized [electron-transfer flavoprotein] + H(+) = a long-chain (2E)-enoyl-CoA + reduced [electron-transfer flavoprotein]</text>
        <dbReference type="Rhea" id="RHEA:17721"/>
        <dbReference type="Rhea" id="RHEA-COMP:10685"/>
        <dbReference type="Rhea" id="RHEA-COMP:10686"/>
        <dbReference type="ChEBI" id="CHEBI:15378"/>
        <dbReference type="ChEBI" id="CHEBI:57692"/>
        <dbReference type="ChEBI" id="CHEBI:58307"/>
        <dbReference type="ChEBI" id="CHEBI:83721"/>
        <dbReference type="ChEBI" id="CHEBI:83727"/>
        <dbReference type="EC" id="1.3.8.8"/>
    </reaction>
</comment>
<keyword evidence="11" id="KW-0443">Lipid metabolism</keyword>
<feature type="domain" description="Acyl-CoA dehydrogenase/oxidase C-terminal" evidence="14">
    <location>
        <begin position="361"/>
        <end position="477"/>
    </location>
</feature>
<name>A0A4R6UY48_9GAMM</name>
<evidence type="ECO:0000256" key="6">
    <source>
        <dbReference type="ARBA" id="ARBA00020144"/>
    </source>
</evidence>
<dbReference type="Pfam" id="PF09317">
    <property type="entry name" value="ACDH_C"/>
    <property type="match status" value="1"/>
</dbReference>
<dbReference type="InterPro" id="IPR009100">
    <property type="entry name" value="AcylCoA_DH/oxidase_NM_dom_sf"/>
</dbReference>
<dbReference type="SUPFAM" id="SSF56645">
    <property type="entry name" value="Acyl-CoA dehydrogenase NM domain-like"/>
    <property type="match status" value="1"/>
</dbReference>
<keyword evidence="9" id="KW-0276">Fatty acid metabolism</keyword>
<dbReference type="SUPFAM" id="SSF47203">
    <property type="entry name" value="Acyl-CoA dehydrogenase C-terminal domain-like"/>
    <property type="match status" value="1"/>
</dbReference>
<dbReference type="Proteomes" id="UP000295375">
    <property type="component" value="Unassembled WGS sequence"/>
</dbReference>
<evidence type="ECO:0000313" key="18">
    <source>
        <dbReference type="Proteomes" id="UP000295375"/>
    </source>
</evidence>
<dbReference type="GO" id="GO:0050660">
    <property type="term" value="F:flavin adenine dinucleotide binding"/>
    <property type="evidence" value="ECO:0007669"/>
    <property type="project" value="InterPro"/>
</dbReference>
<dbReference type="FunFam" id="1.10.540.10:FF:000004">
    <property type="entry name" value="Acyl-CoA dehydrogenase"/>
    <property type="match status" value="1"/>
</dbReference>
<evidence type="ECO:0000313" key="17">
    <source>
        <dbReference type="EMBL" id="TDQ51226.1"/>
    </source>
</evidence>
<dbReference type="InterPro" id="IPR013786">
    <property type="entry name" value="AcylCoA_DH/ox_N"/>
</dbReference>
<dbReference type="OrthoDB" id="9802447at2"/>
<evidence type="ECO:0000256" key="5">
    <source>
        <dbReference type="ARBA" id="ARBA00012040"/>
    </source>
</evidence>
<dbReference type="GO" id="GO:0004466">
    <property type="term" value="F:long-chain fatty acyl-CoA dehydrogenase activity"/>
    <property type="evidence" value="ECO:0007669"/>
    <property type="project" value="UniProtKB-EC"/>
</dbReference>
<dbReference type="InterPro" id="IPR037069">
    <property type="entry name" value="AcylCoA_DH/ox_N_sf"/>
</dbReference>
<protein>
    <recommendedName>
        <fullName evidence="6">Acyl-coenzyme A dehydrogenase</fullName>
        <ecNumber evidence="4">1.3.8.7</ecNumber>
        <ecNumber evidence="5">1.3.8.8</ecNumber>
    </recommendedName>
</protein>
<evidence type="ECO:0000256" key="1">
    <source>
        <dbReference type="ARBA" id="ARBA00001974"/>
    </source>
</evidence>
<evidence type="ECO:0000256" key="2">
    <source>
        <dbReference type="ARBA" id="ARBA00005005"/>
    </source>
</evidence>
<sequence length="820" mass="89847">MTTLWLILALLTAISFCAYHRFGLGPSSVMVAVVLAVFSWAGIAGYGWWIAFAVTAVLLNVSVLRRALLSNPLFGVYKKVMPSISRTEKEALEAGTTWWEAKLFSGMPNWRTLHNLPAPRLSAEEQAFMDGPVKTVCGMVSDWEVAHERADLPPEVWQYLKDEGFFSLIIPRRYGGREFSAYAHSQILIALNSVSPTLGSTVSVPNSLGPAELLLHYGTDDQKNYYLPRLAKGLEIPCFALTSPEAGSDAGSIPDVGIICKGIWEGKEIVGMRLTWDKRYITLAPVATVLGLAFKLQDPEHLLGETEDLGITCALIPTTTKGVIIGRRHWPLGVPFQNGPTQGSEVFVPLDYIIGGAKMAGQGWRMLVECLSAGRAISLPSSGTAGTKVAAHTAGAYGRIRQQFRTPIGQMEGIEEMLGRIGGLAYATDAVRTFTTAAVDAGEKPSVASAIVKYHATENGRQAIIDAMDVHGGKGICLGPNNYLGMGYVSQPIGITVEGANILTRNLIIYGQGAIRCHPYVLPEMMAAQNPDQQKGKKDFDHALWGHIGFAMSNKVRSLWLGLTGARLAAKPVSDFTGRYYQQLGRLSAVLAFWSDISMAVLGGSLKRRERLSARLGDILSHLYIASATLKFFHDKGRPAEEKALVQYAVENALFKAQEAIYGLSDNFPNRLFGRALRFISFPYGRSFKAPGDRLSHQIAKLLVQPGIARQALIEPMYLEPSANNRFAELQQCLEDTVAAEPIWKRLRKELGGEYKSALPKVVLEKAKAEKRVSSSELELLERQETLRRKIIAVDDFDPADLVRAQFIQQEKGKAENKVA</sequence>
<proteinExistence type="inferred from homology"/>
<dbReference type="InterPro" id="IPR015396">
    <property type="entry name" value="FadE_C"/>
</dbReference>
<dbReference type="PANTHER" id="PTHR48083">
    <property type="entry name" value="MEDIUM-CHAIN SPECIFIC ACYL-COA DEHYDROGENASE, MITOCHONDRIAL-RELATED"/>
    <property type="match status" value="1"/>
</dbReference>
<dbReference type="InterPro" id="IPR009075">
    <property type="entry name" value="AcylCo_DH/oxidase_C"/>
</dbReference>
<dbReference type="InterPro" id="IPR046373">
    <property type="entry name" value="Acyl-CoA_Oxase/DH_mid-dom_sf"/>
</dbReference>
<evidence type="ECO:0000256" key="8">
    <source>
        <dbReference type="ARBA" id="ARBA00022827"/>
    </source>
</evidence>
<organism evidence="17 18">
    <name type="scientific">Permianibacter aggregans</name>
    <dbReference type="NCBI Taxonomy" id="1510150"/>
    <lineage>
        <taxon>Bacteria</taxon>
        <taxon>Pseudomonadati</taxon>
        <taxon>Pseudomonadota</taxon>
        <taxon>Gammaproteobacteria</taxon>
        <taxon>Pseudomonadales</taxon>
        <taxon>Pseudomonadaceae</taxon>
        <taxon>Permianibacter</taxon>
    </lineage>
</organism>
<dbReference type="FunFam" id="2.40.110.10:FF:000010">
    <property type="entry name" value="Acyl-CoA dehydrogenase"/>
    <property type="match status" value="1"/>
</dbReference>
<evidence type="ECO:0000256" key="11">
    <source>
        <dbReference type="ARBA" id="ARBA00023098"/>
    </source>
</evidence>
<evidence type="ECO:0000256" key="13">
    <source>
        <dbReference type="ARBA" id="ARBA00049247"/>
    </source>
</evidence>
<evidence type="ECO:0000256" key="10">
    <source>
        <dbReference type="ARBA" id="ARBA00023002"/>
    </source>
</evidence>
<dbReference type="FunFam" id="1.20.140.10:FF:000009">
    <property type="entry name" value="Acyl-CoA dehydrogenase"/>
    <property type="match status" value="1"/>
</dbReference>
<dbReference type="NCBIfam" id="NF007000">
    <property type="entry name" value="PRK09463.1"/>
    <property type="match status" value="1"/>
</dbReference>
<feature type="domain" description="Acyl-CoA dehydrogenase/oxidase N-terminal" evidence="15">
    <location>
        <begin position="140"/>
        <end position="233"/>
    </location>
</feature>
<comment type="similarity">
    <text evidence="3">Belongs to the acyl-CoA dehydrogenase family.</text>
</comment>
<dbReference type="GO" id="GO:0070991">
    <property type="term" value="F:medium-chain fatty acyl-CoA dehydrogenase activity"/>
    <property type="evidence" value="ECO:0007669"/>
    <property type="project" value="UniProtKB-EC"/>
</dbReference>
<comment type="caution">
    <text evidence="17">The sequence shown here is derived from an EMBL/GenBank/DDBJ whole genome shotgun (WGS) entry which is preliminary data.</text>
</comment>
<dbReference type="Pfam" id="PF02771">
    <property type="entry name" value="Acyl-CoA_dh_N"/>
    <property type="match status" value="1"/>
</dbReference>
<keyword evidence="8" id="KW-0274">FAD</keyword>
<evidence type="ECO:0000256" key="7">
    <source>
        <dbReference type="ARBA" id="ARBA00022630"/>
    </source>
</evidence>
<dbReference type="Gene3D" id="2.40.110.10">
    <property type="entry name" value="Butyryl-CoA Dehydrogenase, subunit A, domain 2"/>
    <property type="match status" value="1"/>
</dbReference>
<comment type="catalytic activity">
    <reaction evidence="12">
        <text>a medium-chain 2,3-saturated fatty acyl-CoA + oxidized [electron-transfer flavoprotein] + H(+) = a medium-chain (2E)-enoyl-CoA + reduced [electron-transfer flavoprotein]</text>
        <dbReference type="Rhea" id="RHEA:14477"/>
        <dbReference type="Rhea" id="RHEA-COMP:10685"/>
        <dbReference type="Rhea" id="RHEA-COMP:10686"/>
        <dbReference type="ChEBI" id="CHEBI:15378"/>
        <dbReference type="ChEBI" id="CHEBI:57692"/>
        <dbReference type="ChEBI" id="CHEBI:58307"/>
        <dbReference type="ChEBI" id="CHEBI:83723"/>
        <dbReference type="ChEBI" id="CHEBI:83726"/>
        <dbReference type="EC" id="1.3.8.7"/>
    </reaction>
</comment>
<dbReference type="GO" id="GO:0005737">
    <property type="term" value="C:cytoplasm"/>
    <property type="evidence" value="ECO:0007669"/>
    <property type="project" value="TreeGrafter"/>
</dbReference>
<evidence type="ECO:0000256" key="12">
    <source>
        <dbReference type="ARBA" id="ARBA00047882"/>
    </source>
</evidence>
<dbReference type="NCBIfam" id="NF009586">
    <property type="entry name" value="PRK13026.1"/>
    <property type="match status" value="1"/>
</dbReference>
<keyword evidence="7" id="KW-0285">Flavoprotein</keyword>
<evidence type="ECO:0000259" key="16">
    <source>
        <dbReference type="Pfam" id="PF09317"/>
    </source>
</evidence>